<proteinExistence type="predicted"/>
<dbReference type="PATRIC" id="fig|82380.10.peg.1339"/>
<gene>
    <name evidence="1" type="ORF">RN51_01331</name>
</gene>
<accession>A0A0F0KX35</accession>
<organism evidence="1 2">
    <name type="scientific">Microbacterium oxydans</name>
    <dbReference type="NCBI Taxonomy" id="82380"/>
    <lineage>
        <taxon>Bacteria</taxon>
        <taxon>Bacillati</taxon>
        <taxon>Actinomycetota</taxon>
        <taxon>Actinomycetes</taxon>
        <taxon>Micrococcales</taxon>
        <taxon>Microbacteriaceae</taxon>
        <taxon>Microbacterium</taxon>
    </lineage>
</organism>
<comment type="caution">
    <text evidence="1">The sequence shown here is derived from an EMBL/GenBank/DDBJ whole genome shotgun (WGS) entry which is preliminary data.</text>
</comment>
<dbReference type="AlphaFoldDB" id="A0A0F0KX35"/>
<evidence type="ECO:0000313" key="2">
    <source>
        <dbReference type="Proteomes" id="UP000033725"/>
    </source>
</evidence>
<evidence type="ECO:0000313" key="1">
    <source>
        <dbReference type="EMBL" id="KJL23796.1"/>
    </source>
</evidence>
<name>A0A0F0KX35_9MICO</name>
<dbReference type="Proteomes" id="UP000033725">
    <property type="component" value="Unassembled WGS sequence"/>
</dbReference>
<reference evidence="1 2" key="1">
    <citation type="submission" date="2015-02" db="EMBL/GenBank/DDBJ databases">
        <title>Draft genome sequences of ten Microbacterium spp. with emphasis on heavy metal contaminated environments.</title>
        <authorList>
            <person name="Corretto E."/>
        </authorList>
    </citation>
    <scope>NUCLEOTIDE SEQUENCE [LARGE SCALE GENOMIC DNA]</scope>
    <source>
        <strain evidence="1 2">BEL163</strain>
    </source>
</reference>
<protein>
    <submittedName>
        <fullName evidence="1">Uncharacterized protein</fullName>
    </submittedName>
</protein>
<sequence>MTTTIERSPWTSFPSGTLPCASCGVAVSANSETEVEVLQVFGRTRYEGYAPPRHDLHVTRCDECRLIRHSAVDLLGAHPAVRQRIGAAEIAVHRLESALCALDALGTTDAKTIDLLTTTGADLLRLMDALTAPGVHARWAALVRDADFANAPSTPASRARWSHISPEQRRELRNTAAGLLARRIEKPVDVQCVDYDGKPSGCLLCGVGAVQALREDADSVWTLMSADSASIGGPGRADSLDGVVCPRCDHAIDQAHGVGISAMTLSVRSFLAVPSHLRSLNNIDGLIGWAALPAGTTPNREPWGHLDLGELREAAEALIGRALAAASG</sequence>
<dbReference type="EMBL" id="JYIV01000022">
    <property type="protein sequence ID" value="KJL23796.1"/>
    <property type="molecule type" value="Genomic_DNA"/>
</dbReference>